<organism evidence="2 3">
    <name type="scientific">Penstemon smallii</name>
    <dbReference type="NCBI Taxonomy" id="265156"/>
    <lineage>
        <taxon>Eukaryota</taxon>
        <taxon>Viridiplantae</taxon>
        <taxon>Streptophyta</taxon>
        <taxon>Embryophyta</taxon>
        <taxon>Tracheophyta</taxon>
        <taxon>Spermatophyta</taxon>
        <taxon>Magnoliopsida</taxon>
        <taxon>eudicotyledons</taxon>
        <taxon>Gunneridae</taxon>
        <taxon>Pentapetalae</taxon>
        <taxon>asterids</taxon>
        <taxon>lamiids</taxon>
        <taxon>Lamiales</taxon>
        <taxon>Plantaginaceae</taxon>
        <taxon>Cheloneae</taxon>
        <taxon>Penstemon</taxon>
    </lineage>
</organism>
<evidence type="ECO:0000313" key="2">
    <source>
        <dbReference type="EMBL" id="KAL3844835.1"/>
    </source>
</evidence>
<sequence>MFNAVRSSLRLRAQFSPLTLSSRKTTGIRLAQAVSGPDTTDKMQEQGSKKTGLYGEGHSKRADEEGFGGIYAGNQPLTKDDEDKIVHGNAPGSEVLKEKERAQNQGKVPS</sequence>
<evidence type="ECO:0000256" key="1">
    <source>
        <dbReference type="SAM" id="MobiDB-lite"/>
    </source>
</evidence>
<dbReference type="AlphaFoldDB" id="A0ABD3U690"/>
<protein>
    <submittedName>
        <fullName evidence="2">Uncharacterized protein</fullName>
    </submittedName>
</protein>
<evidence type="ECO:0000313" key="3">
    <source>
        <dbReference type="Proteomes" id="UP001634393"/>
    </source>
</evidence>
<feature type="region of interest" description="Disordered" evidence="1">
    <location>
        <begin position="32"/>
        <end position="110"/>
    </location>
</feature>
<dbReference type="EMBL" id="JBJXBP010000002">
    <property type="protein sequence ID" value="KAL3844835.1"/>
    <property type="molecule type" value="Genomic_DNA"/>
</dbReference>
<keyword evidence="3" id="KW-1185">Reference proteome</keyword>
<dbReference type="Proteomes" id="UP001634393">
    <property type="component" value="Unassembled WGS sequence"/>
</dbReference>
<reference evidence="2 3" key="1">
    <citation type="submission" date="2024-12" db="EMBL/GenBank/DDBJ databases">
        <title>The unique morphological basis and parallel evolutionary history of personate flowers in Penstemon.</title>
        <authorList>
            <person name="Depatie T.H."/>
            <person name="Wessinger C.A."/>
        </authorList>
    </citation>
    <scope>NUCLEOTIDE SEQUENCE [LARGE SCALE GENOMIC DNA]</scope>
    <source>
        <strain evidence="2">WTNN_2</strain>
        <tissue evidence="2">Leaf</tissue>
    </source>
</reference>
<accession>A0ABD3U690</accession>
<gene>
    <name evidence="2" type="ORF">ACJIZ3_002238</name>
</gene>
<dbReference type="PANTHER" id="PTHR36410:SF1">
    <property type="entry name" value="EXPRESSED PROTEIN"/>
    <property type="match status" value="1"/>
</dbReference>
<name>A0ABD3U690_9LAMI</name>
<feature type="compositionally biased region" description="Basic and acidic residues" evidence="1">
    <location>
        <begin position="39"/>
        <end position="48"/>
    </location>
</feature>
<proteinExistence type="predicted"/>
<comment type="caution">
    <text evidence="2">The sequence shown here is derived from an EMBL/GenBank/DDBJ whole genome shotgun (WGS) entry which is preliminary data.</text>
</comment>
<dbReference type="PANTHER" id="PTHR36410">
    <property type="entry name" value="EXPRESSED PROTEIN"/>
    <property type="match status" value="1"/>
</dbReference>